<name>A0A6C0BP63_9ZZZZ</name>
<dbReference type="GO" id="GO:0000030">
    <property type="term" value="F:mannosyltransferase activity"/>
    <property type="evidence" value="ECO:0007669"/>
    <property type="project" value="TreeGrafter"/>
</dbReference>
<reference evidence="2" key="1">
    <citation type="journal article" date="2020" name="Nature">
        <title>Giant virus diversity and host interactions through global metagenomics.</title>
        <authorList>
            <person name="Schulz F."/>
            <person name="Roux S."/>
            <person name="Paez-Espino D."/>
            <person name="Jungbluth S."/>
            <person name="Walsh D.A."/>
            <person name="Denef V.J."/>
            <person name="McMahon K.D."/>
            <person name="Konstantinidis K.T."/>
            <person name="Eloe-Fadrosh E.A."/>
            <person name="Kyrpides N.C."/>
            <person name="Woyke T."/>
        </authorList>
    </citation>
    <scope>NUCLEOTIDE SEQUENCE</scope>
    <source>
        <strain evidence="2">GVMAG-M-3300018416-26</strain>
    </source>
</reference>
<dbReference type="EMBL" id="MN739217">
    <property type="protein sequence ID" value="QHS94215.1"/>
    <property type="molecule type" value="Genomic_DNA"/>
</dbReference>
<keyword evidence="1" id="KW-0812">Transmembrane</keyword>
<dbReference type="Gene3D" id="3.90.550.20">
    <property type="match status" value="1"/>
</dbReference>
<dbReference type="SUPFAM" id="SSF53448">
    <property type="entry name" value="Nucleotide-diphospho-sugar transferases"/>
    <property type="match status" value="1"/>
</dbReference>
<dbReference type="InterPro" id="IPR008441">
    <property type="entry name" value="AfumC-like_glycosyl_Trfase"/>
</dbReference>
<proteinExistence type="predicted"/>
<dbReference type="PANTHER" id="PTHR32385:SF15">
    <property type="entry name" value="INOSITOL PHOSPHOCERAMIDE MANNOSYLTRANSFERASE 1"/>
    <property type="match status" value="1"/>
</dbReference>
<protein>
    <submittedName>
        <fullName evidence="2">Uncharacterized protein</fullName>
    </submittedName>
</protein>
<feature type="transmembrane region" description="Helical" evidence="1">
    <location>
        <begin position="6"/>
        <end position="25"/>
    </location>
</feature>
<sequence length="280" mass="33320">MFTISLQYIQNFILLLISLIVSCTFNKFHKQSKKIPKTIWTYWDDEVPISVVKIIKEWEFLNPSWRVIMVTNNILPRYLKSSELPANFYDGVETSQYSSDIVRIAILYKFGGIWLDASIKLLKSLDWVVDEFNNTNIDYLGYQMPSFTTNRYKPVIESWFIASKPNTTFLKQVYKEMNKAFGRRKQYVKQVEKYVDLQKIPENLKDYLCIHVCMQVVLQKTNVNMKKFKLIDAYKDAFYLHGKFNWSSKHVVEYLKTKKFFENENNMNLVKLRGSERILL</sequence>
<dbReference type="GO" id="GO:0051999">
    <property type="term" value="P:mannosyl-inositol phosphorylceramide biosynthetic process"/>
    <property type="evidence" value="ECO:0007669"/>
    <property type="project" value="TreeGrafter"/>
</dbReference>
<dbReference type="GO" id="GO:0016020">
    <property type="term" value="C:membrane"/>
    <property type="evidence" value="ECO:0007669"/>
    <property type="project" value="GOC"/>
</dbReference>
<dbReference type="InterPro" id="IPR029044">
    <property type="entry name" value="Nucleotide-diphossugar_trans"/>
</dbReference>
<dbReference type="PANTHER" id="PTHR32385">
    <property type="entry name" value="MANNOSYL PHOSPHORYLINOSITOL CERAMIDE SYNTHASE"/>
    <property type="match status" value="1"/>
</dbReference>
<dbReference type="InterPro" id="IPR051706">
    <property type="entry name" value="Glycosyltransferase_domain"/>
</dbReference>
<keyword evidence="1" id="KW-0472">Membrane</keyword>
<evidence type="ECO:0000313" key="2">
    <source>
        <dbReference type="EMBL" id="QHS94215.1"/>
    </source>
</evidence>
<dbReference type="Pfam" id="PF05704">
    <property type="entry name" value="Caps_synth"/>
    <property type="match status" value="1"/>
</dbReference>
<accession>A0A6C0BP63</accession>
<dbReference type="AlphaFoldDB" id="A0A6C0BP63"/>
<evidence type="ECO:0000256" key="1">
    <source>
        <dbReference type="SAM" id="Phobius"/>
    </source>
</evidence>
<organism evidence="2">
    <name type="scientific">viral metagenome</name>
    <dbReference type="NCBI Taxonomy" id="1070528"/>
    <lineage>
        <taxon>unclassified sequences</taxon>
        <taxon>metagenomes</taxon>
        <taxon>organismal metagenomes</taxon>
    </lineage>
</organism>
<keyword evidence="1" id="KW-1133">Transmembrane helix</keyword>